<reference evidence="1 2" key="1">
    <citation type="submission" date="2015-05" db="EMBL/GenBank/DDBJ databases">
        <title>Genome sequence of Mycobacterium haemophilum.</title>
        <authorList>
            <person name="Greninger A.L."/>
            <person name="Cunningham G."/>
            <person name="Miller S."/>
        </authorList>
    </citation>
    <scope>NUCLEOTIDE SEQUENCE [LARGE SCALE GENOMIC DNA]</scope>
    <source>
        <strain evidence="2">UC1</strain>
    </source>
</reference>
<dbReference type="EMBL" id="LDPR01000001">
    <property type="protein sequence ID" value="KLO39106.1"/>
    <property type="molecule type" value="Genomic_DNA"/>
</dbReference>
<gene>
    <name evidence="1" type="ORF">ABH38_01790</name>
</gene>
<dbReference type="PATRIC" id="fig|29311.18.peg.391"/>
<evidence type="ECO:0000313" key="2">
    <source>
        <dbReference type="Proteomes" id="UP000036334"/>
    </source>
</evidence>
<organism evidence="1 2">
    <name type="scientific">Mycobacterium haemophilum</name>
    <dbReference type="NCBI Taxonomy" id="29311"/>
    <lineage>
        <taxon>Bacteria</taxon>
        <taxon>Bacillati</taxon>
        <taxon>Actinomycetota</taxon>
        <taxon>Actinomycetes</taxon>
        <taxon>Mycobacteriales</taxon>
        <taxon>Mycobacteriaceae</taxon>
        <taxon>Mycobacterium</taxon>
    </lineage>
</organism>
<name>A0A0I9UA22_9MYCO</name>
<sequence>MQYVGSRDSAPHANGFADLEVLLLSDGATSVVIVVTTTSLRLELTWQPAVLLQPGEHNSYLRWAEWGSDCIRRSDTMYELEFQLPIN</sequence>
<accession>A0A0I9UA22</accession>
<dbReference type="AlphaFoldDB" id="A0A0I9UA22"/>
<proteinExistence type="predicted"/>
<comment type="caution">
    <text evidence="1">The sequence shown here is derived from an EMBL/GenBank/DDBJ whole genome shotgun (WGS) entry which is preliminary data.</text>
</comment>
<keyword evidence="2" id="KW-1185">Reference proteome</keyword>
<dbReference type="Proteomes" id="UP000036334">
    <property type="component" value="Unassembled WGS sequence"/>
</dbReference>
<protein>
    <submittedName>
        <fullName evidence="1">Uncharacterized protein</fullName>
    </submittedName>
</protein>
<evidence type="ECO:0000313" key="1">
    <source>
        <dbReference type="EMBL" id="KLO39106.1"/>
    </source>
</evidence>